<dbReference type="Gene3D" id="3.40.50.300">
    <property type="entry name" value="P-loop containing nucleotide triphosphate hydrolases"/>
    <property type="match status" value="1"/>
</dbReference>
<feature type="compositionally biased region" description="Basic and acidic residues" evidence="1">
    <location>
        <begin position="16"/>
        <end position="29"/>
    </location>
</feature>
<evidence type="ECO:0000259" key="2">
    <source>
        <dbReference type="Pfam" id="PF00931"/>
    </source>
</evidence>
<dbReference type="Pfam" id="PF00931">
    <property type="entry name" value="NB-ARC"/>
    <property type="match status" value="1"/>
</dbReference>
<evidence type="ECO:0000313" key="3">
    <source>
        <dbReference type="EMBL" id="JAT40150.1"/>
    </source>
</evidence>
<dbReference type="PANTHER" id="PTHR36766:SF48">
    <property type="entry name" value="DISEASE RESISTANCE PROTEIN RGA3"/>
    <property type="match status" value="1"/>
</dbReference>
<evidence type="ECO:0000256" key="1">
    <source>
        <dbReference type="SAM" id="MobiDB-lite"/>
    </source>
</evidence>
<dbReference type="AlphaFoldDB" id="A0A1D1XCK5"/>
<gene>
    <name evidence="3" type="primary">RGA2_2</name>
    <name evidence="3" type="ORF">g.128335</name>
</gene>
<feature type="region of interest" description="Disordered" evidence="1">
    <location>
        <begin position="1"/>
        <end position="29"/>
    </location>
</feature>
<feature type="compositionally biased region" description="Low complexity" evidence="1">
    <location>
        <begin position="61"/>
        <end position="76"/>
    </location>
</feature>
<feature type="non-terminal residue" evidence="3">
    <location>
        <position position="122"/>
    </location>
</feature>
<accession>A0A1D1XCK5</accession>
<protein>
    <submittedName>
        <fullName evidence="3">Disease resistance protein RGA2</fullName>
    </submittedName>
</protein>
<dbReference type="InterPro" id="IPR002182">
    <property type="entry name" value="NB-ARC"/>
</dbReference>
<dbReference type="EMBL" id="GDJX01027786">
    <property type="protein sequence ID" value="JAT40150.1"/>
    <property type="molecule type" value="Transcribed_RNA"/>
</dbReference>
<dbReference type="GO" id="GO:0043531">
    <property type="term" value="F:ADP binding"/>
    <property type="evidence" value="ECO:0007669"/>
    <property type="project" value="InterPro"/>
</dbReference>
<organism evidence="3">
    <name type="scientific">Anthurium amnicola</name>
    <dbReference type="NCBI Taxonomy" id="1678845"/>
    <lineage>
        <taxon>Eukaryota</taxon>
        <taxon>Viridiplantae</taxon>
        <taxon>Streptophyta</taxon>
        <taxon>Embryophyta</taxon>
        <taxon>Tracheophyta</taxon>
        <taxon>Spermatophyta</taxon>
        <taxon>Magnoliopsida</taxon>
        <taxon>Liliopsida</taxon>
        <taxon>Araceae</taxon>
        <taxon>Pothoideae</taxon>
        <taxon>Potheae</taxon>
        <taxon>Anthurium</taxon>
    </lineage>
</organism>
<dbReference type="PANTHER" id="PTHR36766">
    <property type="entry name" value="PLANT BROAD-SPECTRUM MILDEW RESISTANCE PROTEIN RPW8"/>
    <property type="match status" value="1"/>
</dbReference>
<feature type="non-terminal residue" evidence="3">
    <location>
        <position position="1"/>
    </location>
</feature>
<feature type="region of interest" description="Disordered" evidence="1">
    <location>
        <begin position="56"/>
        <end position="76"/>
    </location>
</feature>
<name>A0A1D1XCK5_9ARAE</name>
<proteinExistence type="predicted"/>
<feature type="domain" description="NB-ARC" evidence="2">
    <location>
        <begin position="75"/>
        <end position="119"/>
    </location>
</feature>
<sequence>ISKHKKDLDMSGMLDAGHDNPEFKGKMKETSSVSAVTEVFGRDEVKKKLLRLILEKTDGGPSSSSSSSSVVPPTSPSVLSITGMGGLGKTTLAQWVCNNTEVKEHFNLRMWVYVSHDFDLKK</sequence>
<reference evidence="3" key="1">
    <citation type="submission" date="2015-07" db="EMBL/GenBank/DDBJ databases">
        <title>Transcriptome Assembly of Anthurium amnicola.</title>
        <authorList>
            <person name="Suzuki J."/>
        </authorList>
    </citation>
    <scope>NUCLEOTIDE SEQUENCE</scope>
</reference>
<dbReference type="InterPro" id="IPR027417">
    <property type="entry name" value="P-loop_NTPase"/>
</dbReference>
<dbReference type="SUPFAM" id="SSF52540">
    <property type="entry name" value="P-loop containing nucleoside triphosphate hydrolases"/>
    <property type="match status" value="1"/>
</dbReference>